<sequence length="32" mass="3472">MKSLFTFQSFPLVIIMALVIAGIVSLISVVFS</sequence>
<gene>
    <name evidence="2" type="ORF">MNBD_GAMMA22-2012</name>
</gene>
<dbReference type="AlphaFoldDB" id="A0A3B1ATP9"/>
<name>A0A3B1ATP9_9ZZZZ</name>
<keyword evidence="1" id="KW-0472">Membrane</keyword>
<feature type="transmembrane region" description="Helical" evidence="1">
    <location>
        <begin position="12"/>
        <end position="31"/>
    </location>
</feature>
<accession>A0A3B1ATP9</accession>
<protein>
    <submittedName>
        <fullName evidence="2">Uncharacterized protein</fullName>
    </submittedName>
</protein>
<organism evidence="2">
    <name type="scientific">hydrothermal vent metagenome</name>
    <dbReference type="NCBI Taxonomy" id="652676"/>
    <lineage>
        <taxon>unclassified sequences</taxon>
        <taxon>metagenomes</taxon>
        <taxon>ecological metagenomes</taxon>
    </lineage>
</organism>
<proteinExistence type="predicted"/>
<dbReference type="EMBL" id="UOFS01000049">
    <property type="protein sequence ID" value="VAX01580.1"/>
    <property type="molecule type" value="Genomic_DNA"/>
</dbReference>
<reference evidence="2" key="1">
    <citation type="submission" date="2018-06" db="EMBL/GenBank/DDBJ databases">
        <authorList>
            <person name="Zhirakovskaya E."/>
        </authorList>
    </citation>
    <scope>NUCLEOTIDE SEQUENCE</scope>
</reference>
<evidence type="ECO:0000313" key="2">
    <source>
        <dbReference type="EMBL" id="VAX01580.1"/>
    </source>
</evidence>
<keyword evidence="1" id="KW-1133">Transmembrane helix</keyword>
<evidence type="ECO:0000256" key="1">
    <source>
        <dbReference type="SAM" id="Phobius"/>
    </source>
</evidence>
<keyword evidence="1" id="KW-0812">Transmembrane</keyword>